<comment type="similarity">
    <text evidence="1">Belongs to the pseudouridine synthase RluA family.</text>
</comment>
<dbReference type="InterPro" id="IPR020103">
    <property type="entry name" value="PsdUridine_synth_cat_dom_sf"/>
</dbReference>
<evidence type="ECO:0000256" key="1">
    <source>
        <dbReference type="ARBA" id="ARBA00010876"/>
    </source>
</evidence>
<evidence type="ECO:0000313" key="4">
    <source>
        <dbReference type="RefSeq" id="XP_006818101.1"/>
    </source>
</evidence>
<dbReference type="Proteomes" id="UP000694865">
    <property type="component" value="Unplaced"/>
</dbReference>
<evidence type="ECO:0000259" key="2">
    <source>
        <dbReference type="Pfam" id="PF00849"/>
    </source>
</evidence>
<evidence type="ECO:0000313" key="3">
    <source>
        <dbReference type="Proteomes" id="UP000694865"/>
    </source>
</evidence>
<dbReference type="SUPFAM" id="SSF55120">
    <property type="entry name" value="Pseudouridine synthase"/>
    <property type="match status" value="1"/>
</dbReference>
<keyword evidence="3" id="KW-1185">Reference proteome</keyword>
<dbReference type="RefSeq" id="XP_006818101.1">
    <property type="nucleotide sequence ID" value="XM_006818038.1"/>
</dbReference>
<feature type="domain" description="Pseudouridine synthase RsuA/RluA-like" evidence="2">
    <location>
        <begin position="30"/>
        <end position="221"/>
    </location>
</feature>
<proteinExistence type="inferred from homology"/>
<dbReference type="GeneID" id="102806990"/>
<dbReference type="Pfam" id="PF00849">
    <property type="entry name" value="PseudoU_synth_2"/>
    <property type="match status" value="1"/>
</dbReference>
<organism evidence="3 4">
    <name type="scientific">Saccoglossus kowalevskii</name>
    <name type="common">Acorn worm</name>
    <dbReference type="NCBI Taxonomy" id="10224"/>
    <lineage>
        <taxon>Eukaryota</taxon>
        <taxon>Metazoa</taxon>
        <taxon>Hemichordata</taxon>
        <taxon>Enteropneusta</taxon>
        <taxon>Harrimaniidae</taxon>
        <taxon>Saccoglossus</taxon>
    </lineage>
</organism>
<dbReference type="InterPro" id="IPR006145">
    <property type="entry name" value="PsdUridine_synth_RsuA/RluA"/>
</dbReference>
<dbReference type="Gene3D" id="3.30.2350.10">
    <property type="entry name" value="Pseudouridine synthase"/>
    <property type="match status" value="1"/>
</dbReference>
<name>A0ABM0MDL0_SACKO</name>
<sequence>MLEMTYFIEDMEMNKVPTLQDISIIYKDDNYIIVNKHYDVRINHEGPCEAVTVDTQLKHLYPELVDSQLVHGFRFVHQLDYSTSGALCLALNKKACSIASKLFMKRLVIKHYLAIKLSRKKAALQGSSSISASDQQFLKMILKAEIHRRMQQNLVMMTTLQFPRQESRSVCVCQASSMEIHFAGKGTMKLPLFNGNALTQLNTTTSYELVKSFSKNRCTLVRKEEVV</sequence>
<reference evidence="4" key="1">
    <citation type="submission" date="2025-08" db="UniProtKB">
        <authorList>
            <consortium name="RefSeq"/>
        </authorList>
    </citation>
    <scope>IDENTIFICATION</scope>
    <source>
        <tissue evidence="4">Testes</tissue>
    </source>
</reference>
<dbReference type="InterPro" id="IPR050188">
    <property type="entry name" value="RluA_PseudoU_synthase"/>
</dbReference>
<dbReference type="PANTHER" id="PTHR21600:SF87">
    <property type="entry name" value="RNA PSEUDOURIDYLATE SYNTHASE DOMAIN-CONTAINING PROTEIN 1"/>
    <property type="match status" value="1"/>
</dbReference>
<dbReference type="PANTHER" id="PTHR21600">
    <property type="entry name" value="MITOCHONDRIAL RNA PSEUDOURIDINE SYNTHASE"/>
    <property type="match status" value="1"/>
</dbReference>
<accession>A0ABM0MDL0</accession>
<gene>
    <name evidence="4" type="primary">LOC102806990</name>
</gene>
<protein>
    <submittedName>
        <fullName evidence="4">Uncharacterized protein LOC102806990</fullName>
    </submittedName>
</protein>